<feature type="transmembrane region" description="Helical" evidence="1">
    <location>
        <begin position="53"/>
        <end position="71"/>
    </location>
</feature>
<reference evidence="3" key="1">
    <citation type="journal article" date="2019" name="Int. J. Syst. Evol. Microbiol.">
        <title>The Global Catalogue of Microorganisms (GCM) 10K type strain sequencing project: providing services to taxonomists for standard genome sequencing and annotation.</title>
        <authorList>
            <consortium name="The Broad Institute Genomics Platform"/>
            <consortium name="The Broad Institute Genome Sequencing Center for Infectious Disease"/>
            <person name="Wu L."/>
            <person name="Ma J."/>
        </authorList>
    </citation>
    <scope>NUCLEOTIDE SEQUENCE [LARGE SCALE GENOMIC DNA]</scope>
    <source>
        <strain evidence="3">JCM 17986</strain>
    </source>
</reference>
<sequence>MDREKSETITLHPRHATRAQVLRWEAAAWFVVGAAWIASAWPGLLVDWDDPAAALAAGLLLTAAGCGWQALRHGATHPAPGDRALPHRPGRRAKSRRHIAATVVADAVVIGGSGAAWCAAARHYGWPESVTGGSLQVAFGTAFACWAALHLPAIRRIRGGDLDAPVTSRRVLGTGPMTVAPVGLGQSRALDAADARARRRRIRRTQRWFLNPPMRTLTCAGVMRHHVVLETTGRATGRRRRTVVGVALEPDAVWIVAENGTRAGYVRNIGANPHVRVHLRGRWLTGLAEVVEGDDVARRLGTFRPGHAATVRRFADQPATLRVRLSTDAAAA</sequence>
<feature type="transmembrane region" description="Helical" evidence="1">
    <location>
        <begin position="130"/>
        <end position="149"/>
    </location>
</feature>
<keyword evidence="1" id="KW-1133">Transmembrane helix</keyword>
<gene>
    <name evidence="2" type="ORF">GCM10023205_35940</name>
</gene>
<accession>A0ABP9HD41</accession>
<dbReference type="NCBIfam" id="TIGR00026">
    <property type="entry name" value="hi_GC_TIGR00026"/>
    <property type="match status" value="1"/>
</dbReference>
<evidence type="ECO:0008006" key="4">
    <source>
        <dbReference type="Google" id="ProtNLM"/>
    </source>
</evidence>
<keyword evidence="1" id="KW-0812">Transmembrane</keyword>
<dbReference type="RefSeq" id="WP_345676519.1">
    <property type="nucleotide sequence ID" value="NZ_BAABHS010000011.1"/>
</dbReference>
<dbReference type="InterPro" id="IPR012349">
    <property type="entry name" value="Split_barrel_FMN-bd"/>
</dbReference>
<dbReference type="Proteomes" id="UP001500466">
    <property type="component" value="Unassembled WGS sequence"/>
</dbReference>
<feature type="transmembrane region" description="Helical" evidence="1">
    <location>
        <begin position="99"/>
        <end position="124"/>
    </location>
</feature>
<comment type="caution">
    <text evidence="2">The sequence shown here is derived from an EMBL/GenBank/DDBJ whole genome shotgun (WGS) entry which is preliminary data.</text>
</comment>
<protein>
    <recommendedName>
        <fullName evidence="4">Deazaflavin-dependent oxidoreductase, nitroreductase family</fullName>
    </recommendedName>
</protein>
<dbReference type="InterPro" id="IPR004378">
    <property type="entry name" value="F420H2_quin_Rdtase"/>
</dbReference>
<keyword evidence="3" id="KW-1185">Reference proteome</keyword>
<dbReference type="Gene3D" id="2.30.110.10">
    <property type="entry name" value="Electron Transport, Fmn-binding Protein, Chain A"/>
    <property type="match status" value="1"/>
</dbReference>
<keyword evidence="1" id="KW-0472">Membrane</keyword>
<evidence type="ECO:0000256" key="1">
    <source>
        <dbReference type="SAM" id="Phobius"/>
    </source>
</evidence>
<feature type="transmembrane region" description="Helical" evidence="1">
    <location>
        <begin position="21"/>
        <end position="41"/>
    </location>
</feature>
<dbReference type="Pfam" id="PF04075">
    <property type="entry name" value="F420H2_quin_red"/>
    <property type="match status" value="1"/>
</dbReference>
<dbReference type="EMBL" id="BAABHS010000011">
    <property type="protein sequence ID" value="GAA4967758.1"/>
    <property type="molecule type" value="Genomic_DNA"/>
</dbReference>
<organism evidence="2 3">
    <name type="scientific">Yinghuangia aomiensis</name>
    <dbReference type="NCBI Taxonomy" id="676205"/>
    <lineage>
        <taxon>Bacteria</taxon>
        <taxon>Bacillati</taxon>
        <taxon>Actinomycetota</taxon>
        <taxon>Actinomycetes</taxon>
        <taxon>Kitasatosporales</taxon>
        <taxon>Streptomycetaceae</taxon>
        <taxon>Yinghuangia</taxon>
    </lineage>
</organism>
<evidence type="ECO:0000313" key="2">
    <source>
        <dbReference type="EMBL" id="GAA4967758.1"/>
    </source>
</evidence>
<proteinExistence type="predicted"/>
<evidence type="ECO:0000313" key="3">
    <source>
        <dbReference type="Proteomes" id="UP001500466"/>
    </source>
</evidence>
<name>A0ABP9HD41_9ACTN</name>